<evidence type="ECO:0008006" key="3">
    <source>
        <dbReference type="Google" id="ProtNLM"/>
    </source>
</evidence>
<sequence length="153" mass="16117">MSSLRFFHPLSVSAHAPRPLRGWAVALLCWLCFAQLCMPLLGKLHDISHLYAGALQAAVVATSSASAGERDGSDSVVVPGHGVHDLFGKHSEADCQGFSHMALGAGLLCDALQAPLLRSVQEAAPTVLAILLRQSPALFFARGPPSLSPSLFH</sequence>
<dbReference type="EMBL" id="JAJNCT010000028">
    <property type="protein sequence ID" value="MCD2167421.1"/>
    <property type="molecule type" value="Genomic_DNA"/>
</dbReference>
<keyword evidence="2" id="KW-1185">Reference proteome</keyword>
<evidence type="ECO:0000313" key="1">
    <source>
        <dbReference type="EMBL" id="MCD2167421.1"/>
    </source>
</evidence>
<comment type="caution">
    <text evidence="1">The sequence shown here is derived from an EMBL/GenBank/DDBJ whole genome shotgun (WGS) entry which is preliminary data.</text>
</comment>
<dbReference type="Proteomes" id="UP001199260">
    <property type="component" value="Unassembled WGS sequence"/>
</dbReference>
<accession>A0AAW4Y349</accession>
<organism evidence="1 2">
    <name type="scientific">Comamonas koreensis</name>
    <dbReference type="NCBI Taxonomy" id="160825"/>
    <lineage>
        <taxon>Bacteria</taxon>
        <taxon>Pseudomonadati</taxon>
        <taxon>Pseudomonadota</taxon>
        <taxon>Betaproteobacteria</taxon>
        <taxon>Burkholderiales</taxon>
        <taxon>Comamonadaceae</taxon>
        <taxon>Comamonas</taxon>
    </lineage>
</organism>
<reference evidence="1 2" key="1">
    <citation type="submission" date="2021-11" db="EMBL/GenBank/DDBJ databases">
        <title>Genome sequence.</title>
        <authorList>
            <person name="Sun Q."/>
        </authorList>
    </citation>
    <scope>NUCLEOTIDE SEQUENCE [LARGE SCALE GENOMIC DNA]</scope>
    <source>
        <strain evidence="1 2">KCTC 12005</strain>
    </source>
</reference>
<protein>
    <recommendedName>
        <fullName evidence="3">DUF2946 domain-containing protein</fullName>
    </recommendedName>
</protein>
<proteinExistence type="predicted"/>
<name>A0AAW4Y349_9BURK</name>
<dbReference type="RefSeq" id="WP_230779187.1">
    <property type="nucleotide sequence ID" value="NZ_JAJNCT010000028.1"/>
</dbReference>
<gene>
    <name evidence="1" type="ORF">LPW39_20060</name>
</gene>
<evidence type="ECO:0000313" key="2">
    <source>
        <dbReference type="Proteomes" id="UP001199260"/>
    </source>
</evidence>
<dbReference type="AlphaFoldDB" id="A0AAW4Y349"/>